<evidence type="ECO:0000313" key="1">
    <source>
        <dbReference type="EMBL" id="SVC68663.1"/>
    </source>
</evidence>
<organism evidence="1">
    <name type="scientific">marine metagenome</name>
    <dbReference type="NCBI Taxonomy" id="408172"/>
    <lineage>
        <taxon>unclassified sequences</taxon>
        <taxon>metagenomes</taxon>
        <taxon>ecological metagenomes</taxon>
    </lineage>
</organism>
<sequence length="49" mass="5790">MRERTSNLGDLKYVQIHDLDDSFNNSRVHCTYDLRLQIKQRGSFVSGFK</sequence>
<dbReference type="EMBL" id="UINC01105038">
    <property type="protein sequence ID" value="SVC68663.1"/>
    <property type="molecule type" value="Genomic_DNA"/>
</dbReference>
<protein>
    <submittedName>
        <fullName evidence="1">Uncharacterized protein</fullName>
    </submittedName>
</protein>
<reference evidence="1" key="1">
    <citation type="submission" date="2018-05" db="EMBL/GenBank/DDBJ databases">
        <authorList>
            <person name="Lanie J.A."/>
            <person name="Ng W.-L."/>
            <person name="Kazmierczak K.M."/>
            <person name="Andrzejewski T.M."/>
            <person name="Davidsen T.M."/>
            <person name="Wayne K.J."/>
            <person name="Tettelin H."/>
            <person name="Glass J.I."/>
            <person name="Rusch D."/>
            <person name="Podicherti R."/>
            <person name="Tsui H.-C.T."/>
            <person name="Winkler M.E."/>
        </authorList>
    </citation>
    <scope>NUCLEOTIDE SEQUENCE</scope>
</reference>
<dbReference type="AlphaFoldDB" id="A0A382P5M2"/>
<proteinExistence type="predicted"/>
<accession>A0A382P5M2</accession>
<name>A0A382P5M2_9ZZZZ</name>
<gene>
    <name evidence="1" type="ORF">METZ01_LOCUS321517</name>
</gene>